<name>A0ABV9JCY4_9LACT</name>
<dbReference type="Proteomes" id="UP001595987">
    <property type="component" value="Unassembled WGS sequence"/>
</dbReference>
<dbReference type="EMBL" id="JBHSGD010000004">
    <property type="protein sequence ID" value="MFC4651848.1"/>
    <property type="molecule type" value="Genomic_DNA"/>
</dbReference>
<proteinExistence type="predicted"/>
<gene>
    <name evidence="1" type="ORF">ACFO26_02920</name>
</gene>
<comment type="caution">
    <text evidence="1">The sequence shown here is derived from an EMBL/GenBank/DDBJ whole genome shotgun (WGS) entry which is preliminary data.</text>
</comment>
<organism evidence="1 2">
    <name type="scientific">Lactococcus nasutitermitis</name>
    <dbReference type="NCBI Taxonomy" id="1652957"/>
    <lineage>
        <taxon>Bacteria</taxon>
        <taxon>Bacillati</taxon>
        <taxon>Bacillota</taxon>
        <taxon>Bacilli</taxon>
        <taxon>Lactobacillales</taxon>
        <taxon>Streptococcaceae</taxon>
        <taxon>Lactococcus</taxon>
    </lineage>
</organism>
<keyword evidence="2" id="KW-1185">Reference proteome</keyword>
<reference evidence="2" key="1">
    <citation type="journal article" date="2019" name="Int. J. Syst. Evol. Microbiol.">
        <title>The Global Catalogue of Microorganisms (GCM) 10K type strain sequencing project: providing services to taxonomists for standard genome sequencing and annotation.</title>
        <authorList>
            <consortium name="The Broad Institute Genomics Platform"/>
            <consortium name="The Broad Institute Genome Sequencing Center for Infectious Disease"/>
            <person name="Wu L."/>
            <person name="Ma J."/>
        </authorList>
    </citation>
    <scope>NUCLEOTIDE SEQUENCE [LARGE SCALE GENOMIC DNA]</scope>
    <source>
        <strain evidence="2">CCUG 63287</strain>
    </source>
</reference>
<protein>
    <submittedName>
        <fullName evidence="1">Uncharacterized protein</fullName>
    </submittedName>
</protein>
<dbReference type="RefSeq" id="WP_213533880.1">
    <property type="nucleotide sequence ID" value="NZ_BOVQ01000002.1"/>
</dbReference>
<accession>A0ABV9JCY4</accession>
<evidence type="ECO:0000313" key="2">
    <source>
        <dbReference type="Proteomes" id="UP001595987"/>
    </source>
</evidence>
<evidence type="ECO:0000313" key="1">
    <source>
        <dbReference type="EMBL" id="MFC4651848.1"/>
    </source>
</evidence>
<sequence>MSRANYFPEERETIVRYDDLEGIWYFETNSFKHVNQFKKRAIADKAITIDKEEYNEGGNLIYIRAHWNKDFVNFSPYPTKKKNLIHNEQLE</sequence>